<keyword evidence="4 5" id="KW-0472">Membrane</keyword>
<keyword evidence="8" id="KW-1185">Reference proteome</keyword>
<evidence type="ECO:0000256" key="5">
    <source>
        <dbReference type="SAM" id="Phobius"/>
    </source>
</evidence>
<evidence type="ECO:0000313" key="7">
    <source>
        <dbReference type="EMBL" id="MFD1835746.1"/>
    </source>
</evidence>
<dbReference type="EMBL" id="JBHUFL010000003">
    <property type="protein sequence ID" value="MFD1835746.1"/>
    <property type="molecule type" value="Genomic_DNA"/>
</dbReference>
<keyword evidence="3 5" id="KW-1133">Transmembrane helix</keyword>
<name>A0ABW4Q1Z9_9MICO</name>
<sequence>MPAPLHGAPGQIGTSRLLAGLMGIFLGGFGVHRFLLGYTAIGVVQIIVTILTCGAGHLWGLIEGIMILAKAEPFTRDAQGRPLTD</sequence>
<evidence type="ECO:0000256" key="4">
    <source>
        <dbReference type="ARBA" id="ARBA00023136"/>
    </source>
</evidence>
<evidence type="ECO:0000256" key="1">
    <source>
        <dbReference type="ARBA" id="ARBA00004141"/>
    </source>
</evidence>
<feature type="domain" description="TM2" evidence="6">
    <location>
        <begin position="15"/>
        <end position="65"/>
    </location>
</feature>
<comment type="caution">
    <text evidence="7">The sequence shown here is derived from an EMBL/GenBank/DDBJ whole genome shotgun (WGS) entry which is preliminary data.</text>
</comment>
<feature type="transmembrane region" description="Helical" evidence="5">
    <location>
        <begin position="17"/>
        <end position="35"/>
    </location>
</feature>
<evidence type="ECO:0000256" key="2">
    <source>
        <dbReference type="ARBA" id="ARBA00022692"/>
    </source>
</evidence>
<dbReference type="RefSeq" id="WP_205750645.1">
    <property type="nucleotide sequence ID" value="NZ_BAAAIS010000003.1"/>
</dbReference>
<evidence type="ECO:0000256" key="3">
    <source>
        <dbReference type="ARBA" id="ARBA00022989"/>
    </source>
</evidence>
<reference evidence="8" key="1">
    <citation type="journal article" date="2019" name="Int. J. Syst. Evol. Microbiol.">
        <title>The Global Catalogue of Microorganisms (GCM) 10K type strain sequencing project: providing services to taxonomists for standard genome sequencing and annotation.</title>
        <authorList>
            <consortium name="The Broad Institute Genomics Platform"/>
            <consortium name="The Broad Institute Genome Sequencing Center for Infectious Disease"/>
            <person name="Wu L."/>
            <person name="Ma J."/>
        </authorList>
    </citation>
    <scope>NUCLEOTIDE SEQUENCE [LARGE SCALE GENOMIC DNA]</scope>
    <source>
        <strain evidence="8">JCM 11650</strain>
    </source>
</reference>
<evidence type="ECO:0000313" key="8">
    <source>
        <dbReference type="Proteomes" id="UP001597280"/>
    </source>
</evidence>
<accession>A0ABW4Q1Z9</accession>
<dbReference type="InterPro" id="IPR007829">
    <property type="entry name" value="TM2"/>
</dbReference>
<dbReference type="Pfam" id="PF05154">
    <property type="entry name" value="TM2"/>
    <property type="match status" value="1"/>
</dbReference>
<feature type="transmembrane region" description="Helical" evidence="5">
    <location>
        <begin position="41"/>
        <end position="62"/>
    </location>
</feature>
<proteinExistence type="predicted"/>
<keyword evidence="2 5" id="KW-0812">Transmembrane</keyword>
<protein>
    <submittedName>
        <fullName evidence="7">TM2 domain-containing protein</fullName>
    </submittedName>
</protein>
<gene>
    <name evidence="7" type="ORF">ACFSDA_11770</name>
</gene>
<dbReference type="Proteomes" id="UP001597280">
    <property type="component" value="Unassembled WGS sequence"/>
</dbReference>
<evidence type="ECO:0000259" key="6">
    <source>
        <dbReference type="Pfam" id="PF05154"/>
    </source>
</evidence>
<comment type="subcellular location">
    <subcellularLocation>
        <location evidence="1">Membrane</location>
        <topology evidence="1">Multi-pass membrane protein</topology>
    </subcellularLocation>
</comment>
<organism evidence="7 8">
    <name type="scientific">Brachybacterium rhamnosum</name>
    <dbReference type="NCBI Taxonomy" id="173361"/>
    <lineage>
        <taxon>Bacteria</taxon>
        <taxon>Bacillati</taxon>
        <taxon>Actinomycetota</taxon>
        <taxon>Actinomycetes</taxon>
        <taxon>Micrococcales</taxon>
        <taxon>Dermabacteraceae</taxon>
        <taxon>Brachybacterium</taxon>
    </lineage>
</organism>